<comment type="caution">
    <text evidence="1">The sequence shown here is derived from an EMBL/GenBank/DDBJ whole genome shotgun (WGS) entry which is preliminary data.</text>
</comment>
<reference evidence="1" key="1">
    <citation type="submission" date="2019-12" db="EMBL/GenBank/DDBJ databases">
        <title>Genome sequencing and annotation of Brassica cretica.</title>
        <authorList>
            <person name="Studholme D.J."/>
            <person name="Sarris P.F."/>
        </authorList>
    </citation>
    <scope>NUCLEOTIDE SEQUENCE</scope>
    <source>
        <strain evidence="1">PFS-102/07</strain>
        <tissue evidence="1">Leaf</tissue>
    </source>
</reference>
<gene>
    <name evidence="1" type="ORF">F2Q70_00011791</name>
</gene>
<dbReference type="AlphaFoldDB" id="A0A8S9M623"/>
<organism evidence="1">
    <name type="scientific">Brassica cretica</name>
    <name type="common">Mustard</name>
    <dbReference type="NCBI Taxonomy" id="69181"/>
    <lineage>
        <taxon>Eukaryota</taxon>
        <taxon>Viridiplantae</taxon>
        <taxon>Streptophyta</taxon>
        <taxon>Embryophyta</taxon>
        <taxon>Tracheophyta</taxon>
        <taxon>Spermatophyta</taxon>
        <taxon>Magnoliopsida</taxon>
        <taxon>eudicotyledons</taxon>
        <taxon>Gunneridae</taxon>
        <taxon>Pentapetalae</taxon>
        <taxon>rosids</taxon>
        <taxon>malvids</taxon>
        <taxon>Brassicales</taxon>
        <taxon>Brassicaceae</taxon>
        <taxon>Brassiceae</taxon>
        <taxon>Brassica</taxon>
    </lineage>
</organism>
<protein>
    <submittedName>
        <fullName evidence="1">Uncharacterized protein</fullName>
    </submittedName>
</protein>
<dbReference type="EMBL" id="QGKY02000089">
    <property type="protein sequence ID" value="KAF2615255.1"/>
    <property type="molecule type" value="Genomic_DNA"/>
</dbReference>
<sequence length="200" mass="21882">MGSCMKTTQQTIDYNSLFLVDHGLDPKPDFCDPNPFPTFSSRLTSRLILNWSPLDLIFLHLNITFSRNQKLIRNKPCGSLCVASHGSGRMSSGTSCSTCLSAWPAHMQGDTTPSTCLDAWPGSMQGDTTSSTCLASWLGRIHRDTSCLADPPRAPHFFLHVQVACTAAPHASLDTHTVKSLPPRPEHIHINPARASWSIV</sequence>
<proteinExistence type="predicted"/>
<evidence type="ECO:0000313" key="1">
    <source>
        <dbReference type="EMBL" id="KAF2615255.1"/>
    </source>
</evidence>
<name>A0A8S9M623_BRACR</name>
<accession>A0A8S9M623</accession>